<dbReference type="RefSeq" id="XP_044425312.1">
    <property type="nucleotide sequence ID" value="XM_044569377.1"/>
</dbReference>
<dbReference type="Gramene" id="TraesCS1B02G472800.1">
    <property type="protein sequence ID" value="TraesCS1B02G472800.1"/>
    <property type="gene ID" value="TraesCS1B02G472800"/>
</dbReference>
<proteinExistence type="predicted"/>
<sequence length="164" mass="18282">MAAALRSAARRLWLGRGSLLQRTQAEGLFSPSRSRLVHTSEHAPTDLTREIQEKRDEVRNLVSKAVQKKRELYALGKADKNCETLGEHHMLPLALPYLSRQKVVPKPHGTLRTLMRFATRANALLDAAAHATIFILVTTAWVRARGGIGVKAQTVDEENQGRQD</sequence>
<reference evidence="1" key="2">
    <citation type="submission" date="2018-10" db="UniProtKB">
        <authorList>
            <consortium name="EnsemblPlants"/>
        </authorList>
    </citation>
    <scope>IDENTIFICATION</scope>
</reference>
<dbReference type="Gramene" id="TraesLAC1B03G00403590.1">
    <property type="protein sequence ID" value="TraesLAC1B03G00403590.1"/>
    <property type="gene ID" value="TraesLAC1B03G00403590"/>
</dbReference>
<dbReference type="Gramene" id="TraesCAD_scaffold_001023_01G000600.1">
    <property type="protein sequence ID" value="TraesCAD_scaffold_001023_01G000600.1"/>
    <property type="gene ID" value="TraesCAD_scaffold_001023_01G000600"/>
</dbReference>
<dbReference type="EnsemblPlants" id="TraesCS1B02G472800.1">
    <property type="protein sequence ID" value="TraesCS1B02G472800.1"/>
    <property type="gene ID" value="TraesCS1B02G472800"/>
</dbReference>
<organism evidence="1">
    <name type="scientific">Triticum aestivum</name>
    <name type="common">Wheat</name>
    <dbReference type="NCBI Taxonomy" id="4565"/>
    <lineage>
        <taxon>Eukaryota</taxon>
        <taxon>Viridiplantae</taxon>
        <taxon>Streptophyta</taxon>
        <taxon>Embryophyta</taxon>
        <taxon>Tracheophyta</taxon>
        <taxon>Spermatophyta</taxon>
        <taxon>Magnoliopsida</taxon>
        <taxon>Liliopsida</taxon>
        <taxon>Poales</taxon>
        <taxon>Poaceae</taxon>
        <taxon>BOP clade</taxon>
        <taxon>Pooideae</taxon>
        <taxon>Triticodae</taxon>
        <taxon>Triticeae</taxon>
        <taxon>Triticinae</taxon>
        <taxon>Triticum</taxon>
    </lineage>
</organism>
<accession>A0A3B5Z5N7</accession>
<name>A0A3B5Z5N7_WHEAT</name>
<keyword evidence="2" id="KW-1185">Reference proteome</keyword>
<evidence type="ECO:0000313" key="2">
    <source>
        <dbReference type="Proteomes" id="UP000019116"/>
    </source>
</evidence>
<dbReference type="SMR" id="A0A3B5Z5N7"/>
<dbReference type="GeneID" id="123149666"/>
<dbReference type="Gramene" id="TraesJUL1B03G00402390.1">
    <property type="protein sequence ID" value="TraesJUL1B03G00402390.1"/>
    <property type="gene ID" value="TraesJUL1B03G00402390"/>
</dbReference>
<dbReference type="Proteomes" id="UP000019116">
    <property type="component" value="Chromosome 1B"/>
</dbReference>
<dbReference type="Gramene" id="TraesJUL1B03G00402380.1">
    <property type="protein sequence ID" value="TraesJUL1B03G00402380.1"/>
    <property type="gene ID" value="TraesJUL1B03G00402380"/>
</dbReference>
<reference evidence="1" key="1">
    <citation type="submission" date="2018-08" db="EMBL/GenBank/DDBJ databases">
        <authorList>
            <person name="Rossello M."/>
        </authorList>
    </citation>
    <scope>NUCLEOTIDE SEQUENCE [LARGE SCALE GENOMIC DNA]</scope>
    <source>
        <strain evidence="1">cv. Chinese Spring</strain>
    </source>
</reference>
<dbReference type="Gramene" id="TraesSTA1B03G00403060.1">
    <property type="protein sequence ID" value="TraesSTA1B03G00403060.1"/>
    <property type="gene ID" value="TraesSTA1B03G00403060"/>
</dbReference>
<gene>
    <name evidence="1" type="primary">LOC123149666</name>
</gene>
<dbReference type="Gramene" id="TraesJAG1B03G00401250.1">
    <property type="protein sequence ID" value="TraesJAG1B03G00401250.1"/>
    <property type="gene ID" value="TraesJAG1B03G00401250"/>
</dbReference>
<evidence type="ECO:0000313" key="1">
    <source>
        <dbReference type="EnsemblPlants" id="TraesCS1B02G472800.1"/>
    </source>
</evidence>
<dbReference type="Gramene" id="TraesCS1B03G1262600.1">
    <property type="protein sequence ID" value="TraesCS1B03G1262600.1.CDS"/>
    <property type="gene ID" value="TraesCS1B03G1262600"/>
</dbReference>
<dbReference type="AlphaFoldDB" id="A0A3B5Z5N7"/>
<dbReference type="Gramene" id="TraesLDM1B03G00401930.1">
    <property type="protein sequence ID" value="TraesLDM1B03G00401930.1"/>
    <property type="gene ID" value="TraesLDM1B03G00401930"/>
</dbReference>
<protein>
    <submittedName>
        <fullName evidence="1">Uncharacterized protein</fullName>
    </submittedName>
</protein>